<dbReference type="InterPro" id="IPR056245">
    <property type="entry name" value="KH_DEAH11/12"/>
</dbReference>
<feature type="domain" description="DEAH11/12 KH-domain" evidence="1">
    <location>
        <begin position="28"/>
        <end position="86"/>
    </location>
</feature>
<protein>
    <recommendedName>
        <fullName evidence="1">DEAH11/12 KH-domain domain-containing protein</fullName>
    </recommendedName>
</protein>
<sequence length="179" mass="19859">MVKQKLVESLITSTKARCLRSAFRVTLYPPELMKEVVSRFGPDLQGLKEKVPGADFSLNVRRQSILINGSKELKQKVEEIIDEIAHMAVRLAAIKIKIAFHYAAHMRDCRSPLLITNLRSLLSNEKLEELFRASLGSYVASSSGTYRFCPSPDCSSVYQIAAPGTEGEPFVCGACYAET</sequence>
<dbReference type="CDD" id="cd20335">
    <property type="entry name" value="BRcat_RBR"/>
    <property type="match status" value="1"/>
</dbReference>
<dbReference type="AlphaFoldDB" id="A0AAW1YLF2"/>
<accession>A0AAW1YLF2</accession>
<dbReference type="Proteomes" id="UP001457282">
    <property type="component" value="Unassembled WGS sequence"/>
</dbReference>
<evidence type="ECO:0000313" key="2">
    <source>
        <dbReference type="EMBL" id="KAK9949463.1"/>
    </source>
</evidence>
<evidence type="ECO:0000259" key="1">
    <source>
        <dbReference type="Pfam" id="PF24471"/>
    </source>
</evidence>
<evidence type="ECO:0000313" key="3">
    <source>
        <dbReference type="Proteomes" id="UP001457282"/>
    </source>
</evidence>
<dbReference type="Pfam" id="PF24471">
    <property type="entry name" value="KH_DEAH11"/>
    <property type="match status" value="1"/>
</dbReference>
<proteinExistence type="predicted"/>
<keyword evidence="3" id="KW-1185">Reference proteome</keyword>
<comment type="caution">
    <text evidence="2">The sequence shown here is derived from an EMBL/GenBank/DDBJ whole genome shotgun (WGS) entry which is preliminary data.</text>
</comment>
<name>A0AAW1YLF2_RUBAR</name>
<gene>
    <name evidence="2" type="ORF">M0R45_004982</name>
</gene>
<organism evidence="2 3">
    <name type="scientific">Rubus argutus</name>
    <name type="common">Southern blackberry</name>
    <dbReference type="NCBI Taxonomy" id="59490"/>
    <lineage>
        <taxon>Eukaryota</taxon>
        <taxon>Viridiplantae</taxon>
        <taxon>Streptophyta</taxon>
        <taxon>Embryophyta</taxon>
        <taxon>Tracheophyta</taxon>
        <taxon>Spermatophyta</taxon>
        <taxon>Magnoliopsida</taxon>
        <taxon>eudicotyledons</taxon>
        <taxon>Gunneridae</taxon>
        <taxon>Pentapetalae</taxon>
        <taxon>rosids</taxon>
        <taxon>fabids</taxon>
        <taxon>Rosales</taxon>
        <taxon>Rosaceae</taxon>
        <taxon>Rosoideae</taxon>
        <taxon>Rosoideae incertae sedis</taxon>
        <taxon>Rubus</taxon>
    </lineage>
</organism>
<dbReference type="EMBL" id="JBEDUW010000001">
    <property type="protein sequence ID" value="KAK9949463.1"/>
    <property type="molecule type" value="Genomic_DNA"/>
</dbReference>
<reference evidence="2 3" key="1">
    <citation type="journal article" date="2023" name="G3 (Bethesda)">
        <title>A chromosome-length genome assembly and annotation of blackberry (Rubus argutus, cv. 'Hillquist').</title>
        <authorList>
            <person name="Bruna T."/>
            <person name="Aryal R."/>
            <person name="Dudchenko O."/>
            <person name="Sargent D.J."/>
            <person name="Mead D."/>
            <person name="Buti M."/>
            <person name="Cavallini A."/>
            <person name="Hytonen T."/>
            <person name="Andres J."/>
            <person name="Pham M."/>
            <person name="Weisz D."/>
            <person name="Mascagni F."/>
            <person name="Usai G."/>
            <person name="Natali L."/>
            <person name="Bassil N."/>
            <person name="Fernandez G.E."/>
            <person name="Lomsadze A."/>
            <person name="Armour M."/>
            <person name="Olukolu B."/>
            <person name="Poorten T."/>
            <person name="Britton C."/>
            <person name="Davik J."/>
            <person name="Ashrafi H."/>
            <person name="Aiden E.L."/>
            <person name="Borodovsky M."/>
            <person name="Worthington M."/>
        </authorList>
    </citation>
    <scope>NUCLEOTIDE SEQUENCE [LARGE SCALE GENOMIC DNA]</scope>
    <source>
        <strain evidence="2">PI 553951</strain>
    </source>
</reference>